<sequence>MCQYKKEMLEVKDVMDVMGICKPKAYEVMRSGQFHVVKMGRKYLVHEEVFQDWLRGKNKAKKRW</sequence>
<comment type="caution">
    <text evidence="2">The sequence shown here is derived from an EMBL/GenBank/DDBJ whole genome shotgun (WGS) entry which is preliminary data.</text>
</comment>
<dbReference type="RefSeq" id="WP_261380585.1">
    <property type="nucleotide sequence ID" value="NZ_VIVN01000002.1"/>
</dbReference>
<feature type="domain" description="Helix-turn-helix" evidence="1">
    <location>
        <begin position="8"/>
        <end position="57"/>
    </location>
</feature>
<reference evidence="2 3" key="1">
    <citation type="submission" date="2019-06" db="EMBL/GenBank/DDBJ databases">
        <title>Sorghum-associated microbial communities from plants grown in Nebraska, USA.</title>
        <authorList>
            <person name="Schachtman D."/>
        </authorList>
    </citation>
    <scope>NUCLEOTIDE SEQUENCE [LARGE SCALE GENOMIC DNA]</scope>
    <source>
        <strain evidence="2 3">2482</strain>
    </source>
</reference>
<accession>A0A561DSP9</accession>
<protein>
    <submittedName>
        <fullName evidence="2">Excisionase family DNA binding protein</fullName>
    </submittedName>
</protein>
<dbReference type="InterPro" id="IPR041657">
    <property type="entry name" value="HTH_17"/>
</dbReference>
<evidence type="ECO:0000313" key="2">
    <source>
        <dbReference type="EMBL" id="TWE06374.1"/>
    </source>
</evidence>
<keyword evidence="3" id="KW-1185">Reference proteome</keyword>
<proteinExistence type="predicted"/>
<dbReference type="Pfam" id="PF12728">
    <property type="entry name" value="HTH_17"/>
    <property type="match status" value="1"/>
</dbReference>
<organism evidence="2 3">
    <name type="scientific">Neobacillus bataviensis</name>
    <dbReference type="NCBI Taxonomy" id="220685"/>
    <lineage>
        <taxon>Bacteria</taxon>
        <taxon>Bacillati</taxon>
        <taxon>Bacillota</taxon>
        <taxon>Bacilli</taxon>
        <taxon>Bacillales</taxon>
        <taxon>Bacillaceae</taxon>
        <taxon>Neobacillus</taxon>
    </lineage>
</organism>
<gene>
    <name evidence="2" type="ORF">FB550_102396</name>
</gene>
<name>A0A561DSP9_9BACI</name>
<dbReference type="AlphaFoldDB" id="A0A561DSP9"/>
<dbReference type="Proteomes" id="UP000319671">
    <property type="component" value="Unassembled WGS sequence"/>
</dbReference>
<dbReference type="EMBL" id="VIVN01000002">
    <property type="protein sequence ID" value="TWE06374.1"/>
    <property type="molecule type" value="Genomic_DNA"/>
</dbReference>
<evidence type="ECO:0000259" key="1">
    <source>
        <dbReference type="Pfam" id="PF12728"/>
    </source>
</evidence>
<evidence type="ECO:0000313" key="3">
    <source>
        <dbReference type="Proteomes" id="UP000319671"/>
    </source>
</evidence>